<sequence>MTKGKSHYVPLLGSMALLAGCGEAPSSETAGPPSNLDINSAKRQCATVASINLMGSGVPDEAIEAVCSCSIDKLVRDGKFSDQRQPTEAEAEEAMNTCIDEVAAQMSSD</sequence>
<keyword evidence="2" id="KW-1185">Reference proteome</keyword>
<reference evidence="1 2" key="1">
    <citation type="submission" date="2020-06" db="EMBL/GenBank/DDBJ databases">
        <title>Altererythrobacter lutimaris sp. nov., a marine bacterium isolated from a tidal flat.</title>
        <authorList>
            <person name="Kim D."/>
            <person name="Yoo Y."/>
            <person name="Kim J.-J."/>
        </authorList>
    </citation>
    <scope>NUCLEOTIDE SEQUENCE [LARGE SCALE GENOMIC DNA]</scope>
    <source>
        <strain evidence="1 2">JGD-16</strain>
    </source>
</reference>
<accession>A0A850H7B4</accession>
<dbReference type="Proteomes" id="UP000546031">
    <property type="component" value="Unassembled WGS sequence"/>
</dbReference>
<evidence type="ECO:0000313" key="2">
    <source>
        <dbReference type="Proteomes" id="UP000546031"/>
    </source>
</evidence>
<organism evidence="1 2">
    <name type="scientific">Altererythrobacter lutimaris</name>
    <dbReference type="NCBI Taxonomy" id="2743979"/>
    <lineage>
        <taxon>Bacteria</taxon>
        <taxon>Pseudomonadati</taxon>
        <taxon>Pseudomonadota</taxon>
        <taxon>Alphaproteobacteria</taxon>
        <taxon>Sphingomonadales</taxon>
        <taxon>Erythrobacteraceae</taxon>
        <taxon>Altererythrobacter</taxon>
    </lineage>
</organism>
<protein>
    <submittedName>
        <fullName evidence="1">Uncharacterized protein</fullName>
    </submittedName>
</protein>
<proteinExistence type="predicted"/>
<evidence type="ECO:0000313" key="1">
    <source>
        <dbReference type="EMBL" id="NVE93743.1"/>
    </source>
</evidence>
<gene>
    <name evidence="1" type="ORF">HUO12_02410</name>
</gene>
<dbReference type="AlphaFoldDB" id="A0A850H7B4"/>
<dbReference type="RefSeq" id="WP_176272092.1">
    <property type="nucleotide sequence ID" value="NZ_JABWTA010000001.1"/>
</dbReference>
<comment type="caution">
    <text evidence="1">The sequence shown here is derived from an EMBL/GenBank/DDBJ whole genome shotgun (WGS) entry which is preliminary data.</text>
</comment>
<name>A0A850H7B4_9SPHN</name>
<dbReference type="PROSITE" id="PS51257">
    <property type="entry name" value="PROKAR_LIPOPROTEIN"/>
    <property type="match status" value="1"/>
</dbReference>
<dbReference type="EMBL" id="JABWTA010000001">
    <property type="protein sequence ID" value="NVE93743.1"/>
    <property type="molecule type" value="Genomic_DNA"/>
</dbReference>